<feature type="non-terminal residue" evidence="3">
    <location>
        <position position="1"/>
    </location>
</feature>
<dbReference type="Pfam" id="PF14392">
    <property type="entry name" value="zf-CCHC_4"/>
    <property type="match status" value="1"/>
</dbReference>
<sequence length="494" mass="55366">SNPIRRGGNSSAQRQLDLAAEDEIIRIPACDLTEASERFKITLIGRNARIQVSVDADRPLKMEARIEFPNGDFGKVSMTYEGLNRYCFGCKRLSHDIYSCLDLTSEEREKKIKELREANESGPQGPMSHALSGQLENYKGTARNNKRPRSPSGDVYQRSPTRAGIPGQSRGEKRHKESESYWKTKGFSSRDAPPKMMERRREEREERHTRHQQKPTVWNRLDDRTGGQDMKKQAALNWRPRLNPAELQRGRDPYRPKERHYSHHSQASHQAWRPRAQLTEGKSCSPSRTVTNPKHPRALTPEKAESQQTISGGLQDRSGLGGQGSGVLVVHKNETLEEKLRRLKGKSIMLEDPAGKTPGSTNQRFPQAMLTRDRGTVVIREGGLRTPPSAPREEEAEVDKLVEDFGDVVMDANTLQNDDLLVDEPGQDAEIIDAISQLSPANAVNKQTRAVSEAPKEPEQSNAQQMKKKSAGSERLPPSGTGQNRIGVTADRKK</sequence>
<protein>
    <recommendedName>
        <fullName evidence="2">Zinc knuckle CX2CX4HX4C domain-containing protein</fullName>
    </recommendedName>
</protein>
<dbReference type="InterPro" id="IPR025836">
    <property type="entry name" value="Zn_knuckle_CX2CX4HX4C"/>
</dbReference>
<evidence type="ECO:0000313" key="3">
    <source>
        <dbReference type="EMBL" id="KAH0884180.1"/>
    </source>
</evidence>
<feature type="region of interest" description="Disordered" evidence="1">
    <location>
        <begin position="140"/>
        <end position="325"/>
    </location>
</feature>
<comment type="caution">
    <text evidence="3">The sequence shown here is derived from an EMBL/GenBank/DDBJ whole genome shotgun (WGS) entry which is preliminary data.</text>
</comment>
<feature type="compositionally biased region" description="Basic and acidic residues" evidence="1">
    <location>
        <begin position="170"/>
        <end position="182"/>
    </location>
</feature>
<evidence type="ECO:0000256" key="1">
    <source>
        <dbReference type="SAM" id="MobiDB-lite"/>
    </source>
</evidence>
<name>A0ABQ7ZVA8_BRANA</name>
<dbReference type="Proteomes" id="UP000824890">
    <property type="component" value="Unassembled WGS sequence"/>
</dbReference>
<feature type="region of interest" description="Disordered" evidence="1">
    <location>
        <begin position="440"/>
        <end position="494"/>
    </location>
</feature>
<feature type="non-terminal residue" evidence="3">
    <location>
        <position position="494"/>
    </location>
</feature>
<feature type="region of interest" description="Disordered" evidence="1">
    <location>
        <begin position="347"/>
        <end position="375"/>
    </location>
</feature>
<accession>A0ABQ7ZVA8</accession>
<feature type="compositionally biased region" description="Basic and acidic residues" evidence="1">
    <location>
        <begin position="220"/>
        <end position="232"/>
    </location>
</feature>
<evidence type="ECO:0000313" key="4">
    <source>
        <dbReference type="Proteomes" id="UP000824890"/>
    </source>
</evidence>
<organism evidence="3 4">
    <name type="scientific">Brassica napus</name>
    <name type="common">Rape</name>
    <dbReference type="NCBI Taxonomy" id="3708"/>
    <lineage>
        <taxon>Eukaryota</taxon>
        <taxon>Viridiplantae</taxon>
        <taxon>Streptophyta</taxon>
        <taxon>Embryophyta</taxon>
        <taxon>Tracheophyta</taxon>
        <taxon>Spermatophyta</taxon>
        <taxon>Magnoliopsida</taxon>
        <taxon>eudicotyledons</taxon>
        <taxon>Gunneridae</taxon>
        <taxon>Pentapetalae</taxon>
        <taxon>rosids</taxon>
        <taxon>malvids</taxon>
        <taxon>Brassicales</taxon>
        <taxon>Brassicaceae</taxon>
        <taxon>Brassiceae</taxon>
        <taxon>Brassica</taxon>
    </lineage>
</organism>
<keyword evidence="4" id="KW-1185">Reference proteome</keyword>
<gene>
    <name evidence="3" type="ORF">HID58_060276</name>
</gene>
<evidence type="ECO:0000259" key="2">
    <source>
        <dbReference type="Pfam" id="PF14392"/>
    </source>
</evidence>
<reference evidence="3 4" key="1">
    <citation type="submission" date="2021-05" db="EMBL/GenBank/DDBJ databases">
        <title>Genome Assembly of Synthetic Allotetraploid Brassica napus Reveals Homoeologous Exchanges between Subgenomes.</title>
        <authorList>
            <person name="Davis J.T."/>
        </authorList>
    </citation>
    <scope>NUCLEOTIDE SEQUENCE [LARGE SCALE GENOMIC DNA]</scope>
    <source>
        <strain evidence="4">cv. Da-Ae</strain>
        <tissue evidence="3">Seedling</tissue>
    </source>
</reference>
<feature type="compositionally biased region" description="Polar residues" evidence="1">
    <location>
        <begin position="280"/>
        <end position="292"/>
    </location>
</feature>
<feature type="compositionally biased region" description="Basic and acidic residues" evidence="1">
    <location>
        <begin position="192"/>
        <end position="208"/>
    </location>
</feature>
<feature type="domain" description="Zinc knuckle CX2CX4HX4C" evidence="2">
    <location>
        <begin position="54"/>
        <end position="101"/>
    </location>
</feature>
<dbReference type="EMBL" id="JAGKQM010000014">
    <property type="protein sequence ID" value="KAH0884180.1"/>
    <property type="molecule type" value="Genomic_DNA"/>
</dbReference>
<proteinExistence type="predicted"/>
<feature type="compositionally biased region" description="Polar residues" evidence="1">
    <location>
        <begin position="440"/>
        <end position="450"/>
    </location>
</feature>